<protein>
    <recommendedName>
        <fullName evidence="15">Riboflavin biosynthesis protein</fullName>
    </recommendedName>
    <domain>
        <recommendedName>
            <fullName evidence="15">Riboflavin kinase</fullName>
            <ecNumber evidence="15">2.7.1.26</ecNumber>
        </recommendedName>
        <alternativeName>
            <fullName evidence="15">Flavokinase</fullName>
        </alternativeName>
    </domain>
    <domain>
        <recommendedName>
            <fullName evidence="15">FMN adenylyltransferase</fullName>
            <ecNumber evidence="15">2.7.7.2</ecNumber>
        </recommendedName>
        <alternativeName>
            <fullName evidence="15">FAD pyrophosphorylase</fullName>
        </alternativeName>
        <alternativeName>
            <fullName evidence="15">FAD synthase</fullName>
        </alternativeName>
    </domain>
</protein>
<dbReference type="NCBIfam" id="TIGR00083">
    <property type="entry name" value="ribF"/>
    <property type="match status" value="1"/>
</dbReference>
<comment type="caution">
    <text evidence="17">The sequence shown here is derived from an EMBL/GenBank/DDBJ whole genome shotgun (WGS) entry which is preliminary data.</text>
</comment>
<dbReference type="InterPro" id="IPR004821">
    <property type="entry name" value="Cyt_trans-like"/>
</dbReference>
<comment type="function">
    <text evidence="1">Catalyzes the phosphorylation of riboflavin to FMN followed by the adenylation of FMN to FAD.</text>
</comment>
<keyword evidence="5 15" id="KW-0288">FMN</keyword>
<evidence type="ECO:0000256" key="5">
    <source>
        <dbReference type="ARBA" id="ARBA00022643"/>
    </source>
</evidence>
<evidence type="ECO:0000256" key="13">
    <source>
        <dbReference type="ARBA" id="ARBA00047880"/>
    </source>
</evidence>
<dbReference type="EC" id="2.7.1.26" evidence="15"/>
<dbReference type="InterPro" id="IPR015864">
    <property type="entry name" value="FAD_synthase"/>
</dbReference>
<dbReference type="InterPro" id="IPR015865">
    <property type="entry name" value="Riboflavin_kinase_bac/euk"/>
</dbReference>
<evidence type="ECO:0000256" key="14">
    <source>
        <dbReference type="ARBA" id="ARBA00049494"/>
    </source>
</evidence>
<dbReference type="EC" id="2.7.7.2" evidence="15"/>
<dbReference type="Gene3D" id="2.40.30.30">
    <property type="entry name" value="Riboflavin kinase-like"/>
    <property type="match status" value="1"/>
</dbReference>
<keyword evidence="7 15" id="KW-0548">Nucleotidyltransferase</keyword>
<keyword evidence="11 15" id="KW-0067">ATP-binding</keyword>
<dbReference type="PANTHER" id="PTHR22749:SF6">
    <property type="entry name" value="RIBOFLAVIN KINASE"/>
    <property type="match status" value="1"/>
</dbReference>
<dbReference type="NCBIfam" id="TIGR00125">
    <property type="entry name" value="cyt_tran_rel"/>
    <property type="match status" value="1"/>
</dbReference>
<reference evidence="17" key="1">
    <citation type="submission" date="2023-06" db="EMBL/GenBank/DDBJ databases">
        <title>Cytophagales bacterium Strain LB-30, isolated from soil.</title>
        <authorList>
            <person name="Liu B."/>
        </authorList>
    </citation>
    <scope>NUCLEOTIDE SEQUENCE</scope>
    <source>
        <strain evidence="17">LB-30</strain>
    </source>
</reference>
<dbReference type="GO" id="GO:0008531">
    <property type="term" value="F:riboflavin kinase activity"/>
    <property type="evidence" value="ECO:0007669"/>
    <property type="project" value="UniProtKB-EC"/>
</dbReference>
<evidence type="ECO:0000256" key="7">
    <source>
        <dbReference type="ARBA" id="ARBA00022695"/>
    </source>
</evidence>
<name>A0ABT8F4D4_9BACT</name>
<sequence>MKIYKTLDTFTPPRYAVVTSGTFDGVHLGHQKILERIRQLADLHGGETVLITYWPHPRLVLYPEDTSLKLLSSFQEKAALLEKAGIDHLISIPFDEKFASQSSEEFIRNVLVKTIGTKKLVIGYDHRFGKNREGSFEHLAANAPTYGFEVEEISRQDIDEVGISSTKIRNALNQGDIALANSFLGYPYMLNGTVVSGDKIGRTLGYPTANVEIGFRNKLIPADGIYAVKITVDKQEYKGMLYIGNRPTLEDNRKKIEVNLFDFSGSLYEKEIQLHIIEWIRADQKFESLEQLKERLQEDEKIAKQILFH</sequence>
<dbReference type="NCBIfam" id="NF004162">
    <property type="entry name" value="PRK05627.1-5"/>
    <property type="match status" value="1"/>
</dbReference>
<comment type="pathway">
    <text evidence="3 15">Cofactor biosynthesis; FMN biosynthesis; FMN from riboflavin (ATP route): step 1/1.</text>
</comment>
<keyword evidence="8 15" id="KW-0547">Nucleotide-binding</keyword>
<evidence type="ECO:0000313" key="17">
    <source>
        <dbReference type="EMBL" id="MDN4165315.1"/>
    </source>
</evidence>
<dbReference type="SUPFAM" id="SSF52374">
    <property type="entry name" value="Nucleotidylyl transferase"/>
    <property type="match status" value="1"/>
</dbReference>
<evidence type="ECO:0000256" key="11">
    <source>
        <dbReference type="ARBA" id="ARBA00022840"/>
    </source>
</evidence>
<keyword evidence="10 15" id="KW-0274">FAD</keyword>
<dbReference type="RefSeq" id="WP_320003840.1">
    <property type="nucleotide sequence ID" value="NZ_JAUHJS010000003.1"/>
</dbReference>
<keyword evidence="9 15" id="KW-0418">Kinase</keyword>
<comment type="pathway">
    <text evidence="2 15">Cofactor biosynthesis; FAD biosynthesis; FAD from FMN: step 1/1.</text>
</comment>
<comment type="similarity">
    <text evidence="15">Belongs to the ribF family.</text>
</comment>
<proteinExistence type="inferred from homology"/>
<evidence type="ECO:0000313" key="18">
    <source>
        <dbReference type="Proteomes" id="UP001168552"/>
    </source>
</evidence>
<gene>
    <name evidence="17" type="ORF">QWY31_07370</name>
</gene>
<feature type="domain" description="Riboflavin kinase" evidence="16">
    <location>
        <begin position="183"/>
        <end position="308"/>
    </location>
</feature>
<evidence type="ECO:0000259" key="16">
    <source>
        <dbReference type="SMART" id="SM00904"/>
    </source>
</evidence>
<comment type="catalytic activity">
    <reaction evidence="13 15">
        <text>riboflavin + ATP = FMN + ADP + H(+)</text>
        <dbReference type="Rhea" id="RHEA:14357"/>
        <dbReference type="ChEBI" id="CHEBI:15378"/>
        <dbReference type="ChEBI" id="CHEBI:30616"/>
        <dbReference type="ChEBI" id="CHEBI:57986"/>
        <dbReference type="ChEBI" id="CHEBI:58210"/>
        <dbReference type="ChEBI" id="CHEBI:456216"/>
        <dbReference type="EC" id="2.7.1.26"/>
    </reaction>
</comment>
<dbReference type="GO" id="GO:0003919">
    <property type="term" value="F:FMN adenylyltransferase activity"/>
    <property type="evidence" value="ECO:0007669"/>
    <property type="project" value="UniProtKB-EC"/>
</dbReference>
<accession>A0ABT8F4D4</accession>
<evidence type="ECO:0000256" key="1">
    <source>
        <dbReference type="ARBA" id="ARBA00002121"/>
    </source>
</evidence>
<dbReference type="InterPro" id="IPR014729">
    <property type="entry name" value="Rossmann-like_a/b/a_fold"/>
</dbReference>
<keyword evidence="12" id="KW-0511">Multifunctional enzyme</keyword>
<dbReference type="InterPro" id="IPR023465">
    <property type="entry name" value="Riboflavin_kinase_dom_sf"/>
</dbReference>
<keyword evidence="4 15" id="KW-0285">Flavoprotein</keyword>
<dbReference type="Pfam" id="PF06574">
    <property type="entry name" value="FAD_syn"/>
    <property type="match status" value="1"/>
</dbReference>
<dbReference type="Gene3D" id="3.40.50.620">
    <property type="entry name" value="HUPs"/>
    <property type="match status" value="1"/>
</dbReference>
<dbReference type="NCBIfam" id="NF004160">
    <property type="entry name" value="PRK05627.1-3"/>
    <property type="match status" value="1"/>
</dbReference>
<evidence type="ECO:0000256" key="9">
    <source>
        <dbReference type="ARBA" id="ARBA00022777"/>
    </source>
</evidence>
<evidence type="ECO:0000256" key="8">
    <source>
        <dbReference type="ARBA" id="ARBA00022741"/>
    </source>
</evidence>
<dbReference type="PANTHER" id="PTHR22749">
    <property type="entry name" value="RIBOFLAVIN KINASE/FMN ADENYLYLTRANSFERASE"/>
    <property type="match status" value="1"/>
</dbReference>
<keyword evidence="6 15" id="KW-0808">Transferase</keyword>
<dbReference type="InterPro" id="IPR023468">
    <property type="entry name" value="Riboflavin_kinase"/>
</dbReference>
<organism evidence="17 18">
    <name type="scientific">Shiella aurantiaca</name>
    <dbReference type="NCBI Taxonomy" id="3058365"/>
    <lineage>
        <taxon>Bacteria</taxon>
        <taxon>Pseudomonadati</taxon>
        <taxon>Bacteroidota</taxon>
        <taxon>Cytophagia</taxon>
        <taxon>Cytophagales</taxon>
        <taxon>Shiellaceae</taxon>
        <taxon>Shiella</taxon>
    </lineage>
</organism>
<evidence type="ECO:0000256" key="3">
    <source>
        <dbReference type="ARBA" id="ARBA00005201"/>
    </source>
</evidence>
<evidence type="ECO:0000256" key="2">
    <source>
        <dbReference type="ARBA" id="ARBA00004726"/>
    </source>
</evidence>
<dbReference type="CDD" id="cd02064">
    <property type="entry name" value="FAD_synthetase_N"/>
    <property type="match status" value="1"/>
</dbReference>
<dbReference type="PIRSF" id="PIRSF004491">
    <property type="entry name" value="FAD_Synth"/>
    <property type="match status" value="1"/>
</dbReference>
<dbReference type="Proteomes" id="UP001168552">
    <property type="component" value="Unassembled WGS sequence"/>
</dbReference>
<dbReference type="EMBL" id="JAUHJS010000003">
    <property type="protein sequence ID" value="MDN4165315.1"/>
    <property type="molecule type" value="Genomic_DNA"/>
</dbReference>
<dbReference type="SUPFAM" id="SSF82114">
    <property type="entry name" value="Riboflavin kinase-like"/>
    <property type="match status" value="1"/>
</dbReference>
<keyword evidence="18" id="KW-1185">Reference proteome</keyword>
<evidence type="ECO:0000256" key="12">
    <source>
        <dbReference type="ARBA" id="ARBA00023268"/>
    </source>
</evidence>
<evidence type="ECO:0000256" key="6">
    <source>
        <dbReference type="ARBA" id="ARBA00022679"/>
    </source>
</evidence>
<dbReference type="Pfam" id="PF01687">
    <property type="entry name" value="Flavokinase"/>
    <property type="match status" value="1"/>
</dbReference>
<comment type="catalytic activity">
    <reaction evidence="14 15">
        <text>FMN + ATP + H(+) = FAD + diphosphate</text>
        <dbReference type="Rhea" id="RHEA:17237"/>
        <dbReference type="ChEBI" id="CHEBI:15378"/>
        <dbReference type="ChEBI" id="CHEBI:30616"/>
        <dbReference type="ChEBI" id="CHEBI:33019"/>
        <dbReference type="ChEBI" id="CHEBI:57692"/>
        <dbReference type="ChEBI" id="CHEBI:58210"/>
        <dbReference type="EC" id="2.7.7.2"/>
    </reaction>
</comment>
<dbReference type="InterPro" id="IPR002606">
    <property type="entry name" value="Riboflavin_kinase_bac"/>
</dbReference>
<evidence type="ECO:0000256" key="10">
    <source>
        <dbReference type="ARBA" id="ARBA00022827"/>
    </source>
</evidence>
<dbReference type="SMART" id="SM00904">
    <property type="entry name" value="Flavokinase"/>
    <property type="match status" value="1"/>
</dbReference>
<evidence type="ECO:0000256" key="15">
    <source>
        <dbReference type="PIRNR" id="PIRNR004491"/>
    </source>
</evidence>
<evidence type="ECO:0000256" key="4">
    <source>
        <dbReference type="ARBA" id="ARBA00022630"/>
    </source>
</evidence>